<protein>
    <recommendedName>
        <fullName evidence="2">Phosphoesterase</fullName>
        <ecNumber evidence="2">3.1.4.-</ecNumber>
    </recommendedName>
</protein>
<dbReference type="AlphaFoldDB" id="A0A426QI17"/>
<organism evidence="4 5">
    <name type="scientific">Thiohalobacter thiocyanaticus</name>
    <dbReference type="NCBI Taxonomy" id="585455"/>
    <lineage>
        <taxon>Bacteria</taxon>
        <taxon>Pseudomonadati</taxon>
        <taxon>Pseudomonadota</taxon>
        <taxon>Gammaproteobacteria</taxon>
        <taxon>Thiohalobacterales</taxon>
        <taxon>Thiohalobacteraceae</taxon>
        <taxon>Thiohalobacter</taxon>
    </lineage>
</organism>
<dbReference type="GO" id="GO:0016787">
    <property type="term" value="F:hydrolase activity"/>
    <property type="evidence" value="ECO:0007669"/>
    <property type="project" value="UniProtKB-UniRule"/>
</dbReference>
<dbReference type="Gene3D" id="3.60.21.10">
    <property type="match status" value="1"/>
</dbReference>
<dbReference type="EC" id="3.1.4.-" evidence="2"/>
<keyword evidence="2" id="KW-0479">Metal-binding</keyword>
<proteinExistence type="inferred from homology"/>
<dbReference type="InterPro" id="IPR029052">
    <property type="entry name" value="Metallo-depent_PP-like"/>
</dbReference>
<gene>
    <name evidence="4" type="ORF">D6C00_05195</name>
</gene>
<dbReference type="PANTHER" id="PTHR11124">
    <property type="entry name" value="VACUOLAR SORTING PROTEIN VPS29"/>
    <property type="match status" value="1"/>
</dbReference>
<keyword evidence="5" id="KW-1185">Reference proteome</keyword>
<dbReference type="InterPro" id="IPR024654">
    <property type="entry name" value="Calcineurin-like_PHP_lpxH"/>
</dbReference>
<dbReference type="EMBL" id="QZMU01000001">
    <property type="protein sequence ID" value="RRQ21395.1"/>
    <property type="molecule type" value="Genomic_DNA"/>
</dbReference>
<accession>A0A426QI17</accession>
<comment type="cofactor">
    <cofactor evidence="2">
        <name>a divalent metal cation</name>
        <dbReference type="ChEBI" id="CHEBI:60240"/>
    </cofactor>
</comment>
<evidence type="ECO:0000313" key="4">
    <source>
        <dbReference type="EMBL" id="RRQ21395.1"/>
    </source>
</evidence>
<evidence type="ECO:0000259" key="3">
    <source>
        <dbReference type="Pfam" id="PF12850"/>
    </source>
</evidence>
<dbReference type="Pfam" id="PF12850">
    <property type="entry name" value="Metallophos_2"/>
    <property type="match status" value="1"/>
</dbReference>
<comment type="caution">
    <text evidence="4">The sequence shown here is derived from an EMBL/GenBank/DDBJ whole genome shotgun (WGS) entry which is preliminary data.</text>
</comment>
<dbReference type="SUPFAM" id="SSF56300">
    <property type="entry name" value="Metallo-dependent phosphatases"/>
    <property type="match status" value="1"/>
</dbReference>
<evidence type="ECO:0000256" key="1">
    <source>
        <dbReference type="ARBA" id="ARBA00008950"/>
    </source>
</evidence>
<comment type="similarity">
    <text evidence="1 2">Belongs to the metallophosphoesterase superfamily. YfcE family.</text>
</comment>
<dbReference type="Proteomes" id="UP000287798">
    <property type="component" value="Unassembled WGS sequence"/>
</dbReference>
<dbReference type="GO" id="GO:0046872">
    <property type="term" value="F:metal ion binding"/>
    <property type="evidence" value="ECO:0007669"/>
    <property type="project" value="UniProtKB-KW"/>
</dbReference>
<dbReference type="OrthoDB" id="9785951at2"/>
<evidence type="ECO:0000313" key="5">
    <source>
        <dbReference type="Proteomes" id="UP000287798"/>
    </source>
</evidence>
<reference evidence="4 5" key="1">
    <citation type="journal article" date="2010" name="Int. J. Syst. Evol. Microbiol.">
        <title>Thiohalobacter thiocyanaticus gen. nov., sp. nov., a moderately halophilic, sulfur-oxidizing gammaproteobacterium from hypersaline lakes, that utilizes thiocyanate.</title>
        <authorList>
            <person name="Sorokin D.Y."/>
            <person name="Kovaleva O.L."/>
            <person name="Tourova T.P."/>
            <person name="Muyzer G."/>
        </authorList>
    </citation>
    <scope>NUCLEOTIDE SEQUENCE [LARGE SCALE GENOMIC DNA]</scope>
    <source>
        <strain evidence="4 5">Hrh1</strain>
    </source>
</reference>
<feature type="domain" description="Calcineurin-like phosphoesterase" evidence="3">
    <location>
        <begin position="1"/>
        <end position="152"/>
    </location>
</feature>
<dbReference type="NCBIfam" id="TIGR00040">
    <property type="entry name" value="yfcE"/>
    <property type="match status" value="1"/>
</dbReference>
<name>A0A426QI17_9GAMM</name>
<evidence type="ECO:0000256" key="2">
    <source>
        <dbReference type="RuleBase" id="RU362039"/>
    </source>
</evidence>
<dbReference type="InterPro" id="IPR000979">
    <property type="entry name" value="Phosphodiesterase_MJ0936/Vps29"/>
</dbReference>
<dbReference type="RefSeq" id="WP_125180660.1">
    <property type="nucleotide sequence ID" value="NZ_QZMU01000001.1"/>
</dbReference>
<sequence length="174" mass="19014">MRIALLADTHGQLDPRIAEQVARCDLAVHAGDIGNAGVLDQLRPRTGEVVAIRGNNDVPAKWPAGDRPVLEELPWETVLTLPGGDLAAVHGHQCAAAARRHRVLRRDHPDVRAVVYGHSHRLVCDDAAEPWVINPGAAGRSRTHGGPSFIMLIAGPRRWRLEPQRFPPLPRPGR</sequence>